<dbReference type="SUPFAM" id="SSF49447">
    <property type="entry name" value="Second domain of Mu2 adaptin subunit (ap50) of ap2 adaptor"/>
    <property type="match status" value="1"/>
</dbReference>
<feature type="domain" description="MHD" evidence="5">
    <location>
        <begin position="213"/>
        <end position="432"/>
    </location>
</feature>
<dbReference type="InterPro" id="IPR001392">
    <property type="entry name" value="Clathrin_mu"/>
</dbReference>
<dbReference type="GO" id="GO:0030131">
    <property type="term" value="C:clathrin adaptor complex"/>
    <property type="evidence" value="ECO:0007669"/>
    <property type="project" value="InterPro"/>
</dbReference>
<protein>
    <recommendedName>
        <fullName evidence="5">MHD domain-containing protein</fullName>
    </recommendedName>
</protein>
<dbReference type="Proteomes" id="UP001178507">
    <property type="component" value="Unassembled WGS sequence"/>
</dbReference>
<gene>
    <name evidence="6" type="ORF">EVOR1521_LOCUS20845</name>
</gene>
<dbReference type="InterPro" id="IPR036168">
    <property type="entry name" value="AP2_Mu_C_sf"/>
</dbReference>
<evidence type="ECO:0000313" key="7">
    <source>
        <dbReference type="Proteomes" id="UP001178507"/>
    </source>
</evidence>
<evidence type="ECO:0000256" key="2">
    <source>
        <dbReference type="ARBA" id="ARBA00022448"/>
    </source>
</evidence>
<evidence type="ECO:0000259" key="5">
    <source>
        <dbReference type="PROSITE" id="PS51072"/>
    </source>
</evidence>
<name>A0AA36N2Z0_9DINO</name>
<dbReference type="GO" id="GO:0016192">
    <property type="term" value="P:vesicle-mediated transport"/>
    <property type="evidence" value="ECO:0007669"/>
    <property type="project" value="InterPro"/>
</dbReference>
<dbReference type="EMBL" id="CAUJNA010003239">
    <property type="protein sequence ID" value="CAJ1396650.1"/>
    <property type="molecule type" value="Genomic_DNA"/>
</dbReference>
<dbReference type="PRINTS" id="PR00314">
    <property type="entry name" value="CLATHRINADPT"/>
</dbReference>
<dbReference type="Pfam" id="PF00928">
    <property type="entry name" value="Adap_comp_sub"/>
    <property type="match status" value="1"/>
</dbReference>
<evidence type="ECO:0000256" key="4">
    <source>
        <dbReference type="ARBA" id="ARBA00023136"/>
    </source>
</evidence>
<dbReference type="Gene3D" id="2.60.40.1170">
    <property type="entry name" value="Mu homology domain, subdomain B"/>
    <property type="match status" value="1"/>
</dbReference>
<dbReference type="InterPro" id="IPR028565">
    <property type="entry name" value="MHD"/>
</dbReference>
<keyword evidence="2" id="KW-0813">Transport</keyword>
<accession>A0AA36N2Z0</accession>
<dbReference type="InterPro" id="IPR050431">
    <property type="entry name" value="Adaptor_comp_med_subunit"/>
</dbReference>
<dbReference type="GO" id="GO:0012505">
    <property type="term" value="C:endomembrane system"/>
    <property type="evidence" value="ECO:0007669"/>
    <property type="project" value="UniProtKB-SubCell"/>
</dbReference>
<evidence type="ECO:0000256" key="3">
    <source>
        <dbReference type="ARBA" id="ARBA00022927"/>
    </source>
</evidence>
<evidence type="ECO:0000256" key="1">
    <source>
        <dbReference type="ARBA" id="ARBA00004308"/>
    </source>
</evidence>
<evidence type="ECO:0000313" key="6">
    <source>
        <dbReference type="EMBL" id="CAJ1396650.1"/>
    </source>
</evidence>
<dbReference type="PANTHER" id="PTHR10529">
    <property type="entry name" value="AP COMPLEX SUBUNIT MU"/>
    <property type="match status" value="1"/>
</dbReference>
<proteinExistence type="predicted"/>
<keyword evidence="7" id="KW-1185">Reference proteome</keyword>
<keyword evidence="3" id="KW-0653">Protein transport</keyword>
<dbReference type="PROSITE" id="PS51072">
    <property type="entry name" value="MHD"/>
    <property type="match status" value="1"/>
</dbReference>
<dbReference type="AlphaFoldDB" id="A0AA36N2Z0"/>
<reference evidence="6" key="1">
    <citation type="submission" date="2023-08" db="EMBL/GenBank/DDBJ databases">
        <authorList>
            <person name="Chen Y."/>
            <person name="Shah S."/>
            <person name="Dougan E. K."/>
            <person name="Thang M."/>
            <person name="Chan C."/>
        </authorList>
    </citation>
    <scope>NUCLEOTIDE SEQUENCE</scope>
</reference>
<organism evidence="6 7">
    <name type="scientific">Effrenium voratum</name>
    <dbReference type="NCBI Taxonomy" id="2562239"/>
    <lineage>
        <taxon>Eukaryota</taxon>
        <taxon>Sar</taxon>
        <taxon>Alveolata</taxon>
        <taxon>Dinophyceae</taxon>
        <taxon>Suessiales</taxon>
        <taxon>Symbiodiniaceae</taxon>
        <taxon>Effrenium</taxon>
    </lineage>
</organism>
<comment type="caution">
    <text evidence="6">The sequence shown here is derived from an EMBL/GenBank/DDBJ whole genome shotgun (WGS) entry which is preliminary data.</text>
</comment>
<comment type="subcellular location">
    <subcellularLocation>
        <location evidence="1">Endomembrane system</location>
    </subcellularLocation>
</comment>
<dbReference type="GO" id="GO:0006886">
    <property type="term" value="P:intracellular protein transport"/>
    <property type="evidence" value="ECO:0007669"/>
    <property type="project" value="InterPro"/>
</dbReference>
<sequence>MTPRSGWAIENPKTSLAAAAAVITGGLFTYWYRHRRPEPKVAEAAEKPSRQNQKELAEALRGSVDALDFQQLLAARMALLGAALEGECNLTQSKPGLPDEVLGKEELIKYVRAPAALGQSGSVGASCKNGNATAVQLAWGGPAEALLPQLQLLGVVNATACYPQILEVDVLKKYITQGGAKNIDLNDQETLKKITVQATGVCSWRAEGIKHRKNEVFIDVIENVNILMSTKRERLRADVSGEILVNCKLSGMPECKFGMNDKLIMTAEARARSSDKGIALDDYRFHQCVRLSKFDVDREITFIPPDEPFQLMTYRITENIESPFKLLPNVKVLGRSRLELSLQVTAMYDRNIEATNVRIDFPCPKNTAKAHIPNTAHGKARYDPAQGAVVWRIRRFPGRHEYNLLAEAAFFGVRTGRCGNCLWGICSRPVNA</sequence>
<keyword evidence="4" id="KW-0472">Membrane</keyword>